<dbReference type="SMART" id="SM00543">
    <property type="entry name" value="MIF4G"/>
    <property type="match status" value="1"/>
</dbReference>
<dbReference type="SUPFAM" id="SSF48371">
    <property type="entry name" value="ARM repeat"/>
    <property type="match status" value="1"/>
</dbReference>
<feature type="compositionally biased region" description="Low complexity" evidence="1">
    <location>
        <begin position="783"/>
        <end position="797"/>
    </location>
</feature>
<dbReference type="VEuPathDB" id="TriTrypDB:BSAL_27955"/>
<sequence>LCGKIAKKIVGSPCIFSMLIVWRASSLTPFLCVSSTFVIETTHNPSNLMDPLVAARVRKPRRTNSAPGSAVRAARNRTLPNALMTALLGKRETLPQFAVKSLLSADRRVASDNNAESVQPDLRSVAADAPSAVPSTIPPSLSTEALQEIDMQDILQQMNESSSTHQHHPAKRASKDSSSALDDEEETDSSLAVNVENAAEEYEEPDRSSAGGDSSRTASKERPEEDAEGAEDVEFDVDETRYLFNKLKETTGYCSEKVSNFVIELWEQLGEGEAGRMMLGRDAMAAPAVASSRKRRLFGAKEPELHQRVLGVLNKVTDDKSKYREIKFELMRLPLPEADPVSLEQVVKCFFAKAVREQRFSSHYADLVEEICRVPPNQIQLGDTTQSLSYRLRVALLRRCQEEFANHRSMVEIARDAAKKNMSADEIENLKAEEKNKLCGNVKFVGELFLRKMVSARIIQLILLQLFWGTNDAEVLKAPVPPKYVPEAYECDQVITMLMTTGEVLIKSELGAQTVAALIKLAKYFTQHHPVQRTRFVLLDLIDAEARKFGKKVPGAPRTKIPTTPEPPAPAATTPVSANKAIPAPSYTIARRPDAAPPASVGAMPQGRSGAPPALSTDSPLSSRTPNSSLPSSATKAAAPQSPLTVGTPKRAPVSSTTLPVKAMIPAPRSAGSASPMTVAALIKLAKYFTQHHPVQRTRFVLLDLIDAEARKFGKKVPGAPRTKIPTTPEPPAPAATTPVSANKAIPAPSYTIARRPDAAPPASVGAMPQGRSGAPPALSTDSPLSSRTPNSSLPSSATKAAAPQSPLTVGTPKRAPVSSTTLPVKAMIPAPRSAGSASPMTPSSNTSGMASALHSNNNTNGAARVAPTVELIGPLMSSLVTSSDYTSMALELVSTFTSVKVAMELWAHRALNLIKAETERYQIGPLLSALQKEHGVPVQDLRQTVVDALYRCIEAQLHEGGYRLWKYWAQIVAGDTAGVVLDDQLHNDVFQHVLDVTLDPDTNDIDKTIARAFIVDVITVDATKSPDHFISSSRFTSTRSTYARFRPLNVLTNAAVALAKGTGAAVGAPNAARSAAPLPAAGSPRGPTATIPATKVVLDIIACPAIAKLQDVELATFVGIIKGKPSRSELLDLYRGDKVFHSCFTPAKVLSAVYHSEYAEQARSFLDECMDLLVFVIDSSDRHLRELALVMELYHSIKGITVAPRSMNEGQRWMSRLKLSNVVTVETHTLAHQRLQHDRDADFAIGPATAQTSNGRQNTSASSSSHDGGARVGQRTIQNHSFHQDQRR</sequence>
<evidence type="ECO:0000256" key="2">
    <source>
        <dbReference type="SAM" id="SignalP"/>
    </source>
</evidence>
<keyword evidence="5" id="KW-1185">Reference proteome</keyword>
<protein>
    <recommendedName>
        <fullName evidence="3">MIF4G domain-containing protein</fullName>
    </recommendedName>
</protein>
<evidence type="ECO:0000256" key="1">
    <source>
        <dbReference type="SAM" id="MobiDB-lite"/>
    </source>
</evidence>
<evidence type="ECO:0000259" key="3">
    <source>
        <dbReference type="SMART" id="SM00543"/>
    </source>
</evidence>
<feature type="region of interest" description="Disordered" evidence="1">
    <location>
        <begin position="159"/>
        <end position="234"/>
    </location>
</feature>
<reference evidence="5" key="1">
    <citation type="submission" date="2015-09" db="EMBL/GenBank/DDBJ databases">
        <authorList>
            <consortium name="Pathogen Informatics"/>
        </authorList>
    </citation>
    <scope>NUCLEOTIDE SEQUENCE [LARGE SCALE GENOMIC DNA]</scope>
    <source>
        <strain evidence="5">Lake Konstanz</strain>
    </source>
</reference>
<evidence type="ECO:0000313" key="4">
    <source>
        <dbReference type="EMBL" id="CUG90611.1"/>
    </source>
</evidence>
<feature type="domain" description="MIF4G" evidence="3">
    <location>
        <begin position="306"/>
        <end position="548"/>
    </location>
</feature>
<dbReference type="GO" id="GO:0003743">
    <property type="term" value="F:translation initiation factor activity"/>
    <property type="evidence" value="ECO:0007669"/>
    <property type="project" value="TreeGrafter"/>
</dbReference>
<feature type="signal peptide" evidence="2">
    <location>
        <begin position="1"/>
        <end position="26"/>
    </location>
</feature>
<proteinExistence type="predicted"/>
<dbReference type="InterPro" id="IPR016024">
    <property type="entry name" value="ARM-type_fold"/>
</dbReference>
<evidence type="ECO:0000313" key="5">
    <source>
        <dbReference type="Proteomes" id="UP000051952"/>
    </source>
</evidence>
<keyword evidence="2" id="KW-0732">Signal</keyword>
<dbReference type="Gene3D" id="1.25.40.180">
    <property type="match status" value="1"/>
</dbReference>
<feature type="region of interest" description="Disordered" evidence="1">
    <location>
        <begin position="1249"/>
        <end position="1289"/>
    </location>
</feature>
<feature type="compositionally biased region" description="Polar residues" evidence="1">
    <location>
        <begin position="836"/>
        <end position="860"/>
    </location>
</feature>
<dbReference type="PANTHER" id="PTHR23253:SF64">
    <property type="entry name" value="MIF4G DOMAIN-CONTAINING PROTEIN"/>
    <property type="match status" value="1"/>
</dbReference>
<name>A0A0S4JKH5_BODSA</name>
<accession>A0A0S4JKH5</accession>
<dbReference type="Proteomes" id="UP000051952">
    <property type="component" value="Unassembled WGS sequence"/>
</dbReference>
<gene>
    <name evidence="4" type="ORF">BSAL_27955</name>
</gene>
<dbReference type="Pfam" id="PF02854">
    <property type="entry name" value="MIF4G"/>
    <property type="match status" value="1"/>
</dbReference>
<dbReference type="EMBL" id="CYKH01001851">
    <property type="protein sequence ID" value="CUG90611.1"/>
    <property type="molecule type" value="Genomic_DNA"/>
</dbReference>
<feature type="compositionally biased region" description="Acidic residues" evidence="1">
    <location>
        <begin position="224"/>
        <end position="234"/>
    </location>
</feature>
<dbReference type="PANTHER" id="PTHR23253">
    <property type="entry name" value="EUKARYOTIC TRANSLATION INITIATION FACTOR 4 GAMMA"/>
    <property type="match status" value="1"/>
</dbReference>
<organism evidence="4 5">
    <name type="scientific">Bodo saltans</name>
    <name type="common">Flagellated protozoan</name>
    <dbReference type="NCBI Taxonomy" id="75058"/>
    <lineage>
        <taxon>Eukaryota</taxon>
        <taxon>Discoba</taxon>
        <taxon>Euglenozoa</taxon>
        <taxon>Kinetoplastea</taxon>
        <taxon>Metakinetoplastina</taxon>
        <taxon>Eubodonida</taxon>
        <taxon>Bodonidae</taxon>
        <taxon>Bodo</taxon>
    </lineage>
</organism>
<feature type="compositionally biased region" description="Low complexity" evidence="1">
    <location>
        <begin position="124"/>
        <end position="135"/>
    </location>
</feature>
<feature type="region of interest" description="Disordered" evidence="1">
    <location>
        <begin position="716"/>
        <end position="860"/>
    </location>
</feature>
<dbReference type="InterPro" id="IPR003890">
    <property type="entry name" value="MIF4G-like_typ-3"/>
</dbReference>
<feature type="chain" id="PRO_5006622458" description="MIF4G domain-containing protein" evidence="2">
    <location>
        <begin position="27"/>
        <end position="1289"/>
    </location>
</feature>
<dbReference type="OMA" id="VQRTRFV"/>
<dbReference type="GO" id="GO:0016281">
    <property type="term" value="C:eukaryotic translation initiation factor 4F complex"/>
    <property type="evidence" value="ECO:0007669"/>
    <property type="project" value="TreeGrafter"/>
</dbReference>
<dbReference type="OrthoDB" id="514777at2759"/>
<feature type="non-terminal residue" evidence="4">
    <location>
        <position position="1"/>
    </location>
</feature>
<feature type="region of interest" description="Disordered" evidence="1">
    <location>
        <begin position="109"/>
        <end position="140"/>
    </location>
</feature>
<feature type="compositionally biased region" description="Polar residues" evidence="1">
    <location>
        <begin position="1250"/>
        <end position="1267"/>
    </location>
</feature>
<dbReference type="GO" id="GO:0003729">
    <property type="term" value="F:mRNA binding"/>
    <property type="evidence" value="ECO:0007669"/>
    <property type="project" value="TreeGrafter"/>
</dbReference>
<feature type="region of interest" description="Disordered" evidence="1">
    <location>
        <begin position="552"/>
        <end position="655"/>
    </location>
</feature>
<feature type="compositionally biased region" description="Low complexity" evidence="1">
    <location>
        <begin position="619"/>
        <end position="633"/>
    </location>
</feature>